<proteinExistence type="predicted"/>
<organism evidence="1 2">
    <name type="scientific">Spiroplasma chrysopicola DF-1</name>
    <dbReference type="NCBI Taxonomy" id="1276227"/>
    <lineage>
        <taxon>Bacteria</taxon>
        <taxon>Bacillati</taxon>
        <taxon>Mycoplasmatota</taxon>
        <taxon>Mollicutes</taxon>
        <taxon>Entomoplasmatales</taxon>
        <taxon>Spiroplasmataceae</taxon>
        <taxon>Spiroplasma</taxon>
    </lineage>
</organism>
<dbReference type="OrthoDB" id="388256at2"/>
<dbReference type="RefSeq" id="WP_016338599.1">
    <property type="nucleotide sequence ID" value="NC_021280.1"/>
</dbReference>
<dbReference type="EMBL" id="CP005077">
    <property type="protein sequence ID" value="AGM24773.1"/>
    <property type="molecule type" value="Genomic_DNA"/>
</dbReference>
<accession>R4U2R4</accession>
<name>R4U2R4_9MOLU</name>
<evidence type="ECO:0000313" key="2">
    <source>
        <dbReference type="Proteomes" id="UP000013964"/>
    </source>
</evidence>
<reference evidence="1 2" key="1">
    <citation type="journal article" date="2013" name="Genome Biol. Evol.">
        <title>Complete genomes of two dipteran-associated spiroplasmas provided insights into the origin, dynamics, and impacts of viral invasion in spiroplasma.</title>
        <authorList>
            <person name="Ku C."/>
            <person name="Lo W.S."/>
            <person name="Chen L.L."/>
            <person name="Kuo C.H."/>
        </authorList>
    </citation>
    <scope>NUCLEOTIDE SEQUENCE [LARGE SCALE GENOMIC DNA]</scope>
    <source>
        <strain evidence="1 2">DF-1</strain>
    </source>
</reference>
<gene>
    <name evidence="1" type="ORF">SCHRY_v1c01880</name>
</gene>
<dbReference type="STRING" id="1276227.SCHRY_v1c01880"/>
<keyword evidence="2" id="KW-1185">Reference proteome</keyword>
<dbReference type="AlphaFoldDB" id="R4U2R4"/>
<dbReference type="Proteomes" id="UP000013964">
    <property type="component" value="Chromosome"/>
</dbReference>
<dbReference type="PATRIC" id="fig|1276227.3.peg.188"/>
<dbReference type="HOGENOM" id="CLU_962803_0_0_14"/>
<evidence type="ECO:0000313" key="1">
    <source>
        <dbReference type="EMBL" id="AGM24773.1"/>
    </source>
</evidence>
<protein>
    <submittedName>
        <fullName evidence="1">Uncharacterized protein</fullName>
    </submittedName>
</protein>
<sequence length="289" mass="34196">MSIFDKSNNKKYAFFLTNFGEILDLWKGFLKNKKIAILADQGSMLFFGLDVEQTMEFFSINLARNKALKEIEIGKAKSKHKFLKNFNLNLEYHLKNKKERDIIREVISLINGLLQENSDVFKFCEFSYNISKYILALPNLDLSKEEKLELEVYLTKLEELFALFKITITPKSEESNVLYYLSYQKDVVNQNETPLVNKLDKEVIFNQYFSKNGDLVEKNKILANFATLLEEKRQEIKDFNPKLEYDIFSFIEHSKHRNSLTFQEDLDYERSMDKIFKKAILCLYLLEIQ</sequence>
<dbReference type="KEGG" id="scr:SCHRY_v1c01880"/>